<proteinExistence type="predicted"/>
<dbReference type="RefSeq" id="WP_377343088.1">
    <property type="nucleotide sequence ID" value="NZ_JBHLUE010000026.1"/>
</dbReference>
<feature type="transmembrane region" description="Helical" evidence="1">
    <location>
        <begin position="78"/>
        <end position="98"/>
    </location>
</feature>
<name>A0ABV6P3Z9_9ACTN</name>
<feature type="transmembrane region" description="Helical" evidence="1">
    <location>
        <begin position="110"/>
        <end position="131"/>
    </location>
</feature>
<dbReference type="Proteomes" id="UP001589894">
    <property type="component" value="Unassembled WGS sequence"/>
</dbReference>
<protein>
    <submittedName>
        <fullName evidence="2">Low temperature requirement protein A</fullName>
    </submittedName>
</protein>
<feature type="transmembrane region" description="Helical" evidence="1">
    <location>
        <begin position="21"/>
        <end position="43"/>
    </location>
</feature>
<evidence type="ECO:0000256" key="1">
    <source>
        <dbReference type="SAM" id="Phobius"/>
    </source>
</evidence>
<organism evidence="2 3">
    <name type="scientific">Plantactinospora siamensis</name>
    <dbReference type="NCBI Taxonomy" id="555372"/>
    <lineage>
        <taxon>Bacteria</taxon>
        <taxon>Bacillati</taxon>
        <taxon>Actinomycetota</taxon>
        <taxon>Actinomycetes</taxon>
        <taxon>Micromonosporales</taxon>
        <taxon>Micromonosporaceae</taxon>
        <taxon>Plantactinospora</taxon>
    </lineage>
</organism>
<feature type="transmembrane region" description="Helical" evidence="1">
    <location>
        <begin position="364"/>
        <end position="384"/>
    </location>
</feature>
<dbReference type="Pfam" id="PF06772">
    <property type="entry name" value="LtrA"/>
    <property type="match status" value="1"/>
</dbReference>
<reference evidence="2 3" key="1">
    <citation type="submission" date="2024-09" db="EMBL/GenBank/DDBJ databases">
        <authorList>
            <person name="Sun Q."/>
            <person name="Mori K."/>
        </authorList>
    </citation>
    <scope>NUCLEOTIDE SEQUENCE [LARGE SCALE GENOMIC DNA]</scope>
    <source>
        <strain evidence="2 3">TBRC 2205</strain>
    </source>
</reference>
<evidence type="ECO:0000313" key="2">
    <source>
        <dbReference type="EMBL" id="MFC0567749.1"/>
    </source>
</evidence>
<dbReference type="PANTHER" id="PTHR36840">
    <property type="entry name" value="BLL5714 PROTEIN"/>
    <property type="match status" value="1"/>
</dbReference>
<feature type="transmembrane region" description="Helical" evidence="1">
    <location>
        <begin position="232"/>
        <end position="252"/>
    </location>
</feature>
<feature type="transmembrane region" description="Helical" evidence="1">
    <location>
        <begin position="207"/>
        <end position="226"/>
    </location>
</feature>
<keyword evidence="3" id="KW-1185">Reference proteome</keyword>
<keyword evidence="1" id="KW-1133">Transmembrane helix</keyword>
<dbReference type="EMBL" id="JBHLUE010000026">
    <property type="protein sequence ID" value="MFC0567749.1"/>
    <property type="molecule type" value="Genomic_DNA"/>
</dbReference>
<comment type="caution">
    <text evidence="2">The sequence shown here is derived from an EMBL/GenBank/DDBJ whole genome shotgun (WGS) entry which is preliminary data.</text>
</comment>
<feature type="transmembrane region" description="Helical" evidence="1">
    <location>
        <begin position="278"/>
        <end position="297"/>
    </location>
</feature>
<keyword evidence="1" id="KW-0472">Membrane</keyword>
<accession>A0ABV6P3Z9</accession>
<feature type="transmembrane region" description="Helical" evidence="1">
    <location>
        <begin position="49"/>
        <end position="69"/>
    </location>
</feature>
<sequence>MRRSRRGGPRPVTGEHPATPFEIFFDLVFVFALTRIIAFLGHAPSPVRMGQGLLLLMLLWFSWSGYAWLGNRTRTDIGWVRVGALVEMAALFVAALVMPDAWHSAPGVDGPLILALTYIVVRVVHLLLYVWSVSGDPDLRARIGRFGLASALSWLPLLLGALLGGAAQTGLWAAAFVIEVGGQRFVSSSRGGWPLHSPGHFAERHGLVVIITLGESLIAAGVGAGAGVARPAVLVTALTALAVTVCLWWLYFESAAPAARAALLRATGERRDRIASDAYSLAHLPMIVGIISLALGVERALERAAADGLSGYWLGWPTATSLYAGAVLFLTGRLLFVRLSTGTAPAGQLVAVVAPLAALPVGSLVPAEAALALLAALLVGTVVAQRR</sequence>
<keyword evidence="1" id="KW-0812">Transmembrane</keyword>
<feature type="transmembrane region" description="Helical" evidence="1">
    <location>
        <begin position="309"/>
        <end position="330"/>
    </location>
</feature>
<feature type="transmembrane region" description="Helical" evidence="1">
    <location>
        <begin position="143"/>
        <end position="163"/>
    </location>
</feature>
<gene>
    <name evidence="2" type="ORF">ACFFHU_26870</name>
</gene>
<dbReference type="PANTHER" id="PTHR36840:SF1">
    <property type="entry name" value="BLL5714 PROTEIN"/>
    <property type="match status" value="1"/>
</dbReference>
<dbReference type="InterPro" id="IPR010640">
    <property type="entry name" value="Low_temperature_requirement_A"/>
</dbReference>
<evidence type="ECO:0000313" key="3">
    <source>
        <dbReference type="Proteomes" id="UP001589894"/>
    </source>
</evidence>